<protein>
    <submittedName>
        <fullName evidence="1">Uncharacterized protein</fullName>
    </submittedName>
</protein>
<accession>K5VFR2</accession>
<evidence type="ECO:0000313" key="1">
    <source>
        <dbReference type="EMBL" id="EKM61841.1"/>
    </source>
</evidence>
<evidence type="ECO:0000313" key="2">
    <source>
        <dbReference type="Proteomes" id="UP000008370"/>
    </source>
</evidence>
<gene>
    <name evidence="1" type="ORF">PHACADRAFT_248713</name>
</gene>
<keyword evidence="2" id="KW-1185">Reference proteome</keyword>
<dbReference type="GeneID" id="18914423"/>
<dbReference type="HOGENOM" id="CLU_1300090_0_0_1"/>
<dbReference type="EMBL" id="JH930468">
    <property type="protein sequence ID" value="EKM61841.1"/>
    <property type="molecule type" value="Genomic_DNA"/>
</dbReference>
<dbReference type="KEGG" id="pco:PHACADRAFT_248713"/>
<organism evidence="1 2">
    <name type="scientific">Phanerochaete carnosa (strain HHB-10118-sp)</name>
    <name type="common">White-rot fungus</name>
    <name type="synonym">Peniophora carnosa</name>
    <dbReference type="NCBI Taxonomy" id="650164"/>
    <lineage>
        <taxon>Eukaryota</taxon>
        <taxon>Fungi</taxon>
        <taxon>Dikarya</taxon>
        <taxon>Basidiomycota</taxon>
        <taxon>Agaricomycotina</taxon>
        <taxon>Agaricomycetes</taxon>
        <taxon>Polyporales</taxon>
        <taxon>Phanerochaetaceae</taxon>
        <taxon>Phanerochaete</taxon>
    </lineage>
</organism>
<dbReference type="AlphaFoldDB" id="K5VFR2"/>
<reference evidence="1 2" key="1">
    <citation type="journal article" date="2012" name="BMC Genomics">
        <title>Comparative genomics of the white-rot fungi, Phanerochaete carnosa and P. chrysosporium, to elucidate the genetic basis of the distinct wood types they colonize.</title>
        <authorList>
            <person name="Suzuki H."/>
            <person name="MacDonald J."/>
            <person name="Syed K."/>
            <person name="Salamov A."/>
            <person name="Hori C."/>
            <person name="Aerts A."/>
            <person name="Henrissat B."/>
            <person name="Wiebenga A."/>
            <person name="vanKuyk P.A."/>
            <person name="Barry K."/>
            <person name="Lindquist E."/>
            <person name="LaButti K."/>
            <person name="Lapidus A."/>
            <person name="Lucas S."/>
            <person name="Coutinho P."/>
            <person name="Gong Y."/>
            <person name="Samejima M."/>
            <person name="Mahadevan R."/>
            <person name="Abou-Zaid M."/>
            <person name="de Vries R.P."/>
            <person name="Igarashi K."/>
            <person name="Yadav J.S."/>
            <person name="Grigoriev I.V."/>
            <person name="Master E.R."/>
        </authorList>
    </citation>
    <scope>NUCLEOTIDE SEQUENCE [LARGE SCALE GENOMIC DNA]</scope>
    <source>
        <strain evidence="1 2">HHB-10118-sp</strain>
    </source>
</reference>
<dbReference type="InParanoid" id="K5VFR2"/>
<name>K5VFR2_PHACS</name>
<dbReference type="RefSeq" id="XP_007391234.1">
    <property type="nucleotide sequence ID" value="XM_007391172.1"/>
</dbReference>
<proteinExistence type="predicted"/>
<dbReference type="Proteomes" id="UP000008370">
    <property type="component" value="Unassembled WGS sequence"/>
</dbReference>
<sequence>MAHCVLVRSRSKLRQPWSFVKVVPSCPPDEISPPASTGYLALCFDDWAVEPSFVLEEDEEDEDYRGVDRHGPDAWNMAENLTVSSCPFPTWVPAAIVTARRRRWALLPAAAAHVTPVRINRLSVYGDARAIQHRRYLRVTPHAQLLKLDLTLLASHGHLSKLTPHGMRCPSNRACTDPVIMRVDDNSDTNAGRRSPMASKNIRAGTAHFVPA</sequence>